<proteinExistence type="predicted"/>
<evidence type="ECO:0000313" key="3">
    <source>
        <dbReference type="Proteomes" id="UP000743370"/>
    </source>
</evidence>
<feature type="compositionally biased region" description="Acidic residues" evidence="1">
    <location>
        <begin position="173"/>
        <end position="182"/>
    </location>
</feature>
<organism evidence="2 3">
    <name type="scientific">Phaseolus angularis</name>
    <name type="common">Azuki bean</name>
    <name type="synonym">Vigna angularis</name>
    <dbReference type="NCBI Taxonomy" id="3914"/>
    <lineage>
        <taxon>Eukaryota</taxon>
        <taxon>Viridiplantae</taxon>
        <taxon>Streptophyta</taxon>
        <taxon>Embryophyta</taxon>
        <taxon>Tracheophyta</taxon>
        <taxon>Spermatophyta</taxon>
        <taxon>Magnoliopsida</taxon>
        <taxon>eudicotyledons</taxon>
        <taxon>Gunneridae</taxon>
        <taxon>Pentapetalae</taxon>
        <taxon>rosids</taxon>
        <taxon>fabids</taxon>
        <taxon>Fabales</taxon>
        <taxon>Fabaceae</taxon>
        <taxon>Papilionoideae</taxon>
        <taxon>50 kb inversion clade</taxon>
        <taxon>NPAAA clade</taxon>
        <taxon>indigoferoid/millettioid clade</taxon>
        <taxon>Phaseoleae</taxon>
        <taxon>Vigna</taxon>
    </lineage>
</organism>
<comment type="caution">
    <text evidence="2">The sequence shown here is derived from an EMBL/GenBank/DDBJ whole genome shotgun (WGS) entry which is preliminary data.</text>
</comment>
<gene>
    <name evidence="2" type="ORF">HKW66_Vig0200870</name>
</gene>
<name>A0A8T0JR28_PHAAN</name>
<dbReference type="AlphaFoldDB" id="A0A8T0JR28"/>
<evidence type="ECO:0000256" key="1">
    <source>
        <dbReference type="SAM" id="MobiDB-lite"/>
    </source>
</evidence>
<evidence type="ECO:0000313" key="2">
    <source>
        <dbReference type="EMBL" id="KAG2380715.1"/>
    </source>
</evidence>
<protein>
    <submittedName>
        <fullName evidence="2">Uncharacterized protein</fullName>
    </submittedName>
</protein>
<feature type="region of interest" description="Disordered" evidence="1">
    <location>
        <begin position="161"/>
        <end position="182"/>
    </location>
</feature>
<accession>A0A8T0JR28</accession>
<dbReference type="EMBL" id="JABFOF010000009">
    <property type="protein sequence ID" value="KAG2380715.1"/>
    <property type="molecule type" value="Genomic_DNA"/>
</dbReference>
<reference evidence="2 3" key="1">
    <citation type="submission" date="2020-05" db="EMBL/GenBank/DDBJ databases">
        <title>Vigna angularis (adzuki bean) Var. LongXiaoDou No. 4 denovo assembly.</title>
        <authorList>
            <person name="Xiang H."/>
        </authorList>
    </citation>
    <scope>NUCLEOTIDE SEQUENCE [LARGE SCALE GENOMIC DNA]</scope>
    <source>
        <tissue evidence="2">Leaf</tissue>
    </source>
</reference>
<dbReference type="Proteomes" id="UP000743370">
    <property type="component" value="Unassembled WGS sequence"/>
</dbReference>
<feature type="region of interest" description="Disordered" evidence="1">
    <location>
        <begin position="1"/>
        <end position="22"/>
    </location>
</feature>
<sequence>MPRSIIATPTTSPQPLRPPSPTETLQCDTILQQLVKSKLPLFVDRCTRRCFFFIQTKFSNGENLATVIYDYIPVQLDSLAALSSAMVSLYLTDDFFIRLLPSPSSSAGGATVVVLSLAPLRHSNVAAENNTRRPSRSRATTATSFFVKLLLSPVTASSPGIQKLPMSPTTILESEESENSEV</sequence>